<feature type="transmembrane region" description="Helical" evidence="6">
    <location>
        <begin position="403"/>
        <end position="422"/>
    </location>
</feature>
<gene>
    <name evidence="7" type="ORF">NK662_11935</name>
</gene>
<keyword evidence="6" id="KW-1133">Transmembrane helix</keyword>
<keyword evidence="3 4" id="KW-0472">Membrane</keyword>
<evidence type="ECO:0000313" key="7">
    <source>
        <dbReference type="EMBL" id="MCP8969249.1"/>
    </source>
</evidence>
<accession>A0AA42BR96</accession>
<comment type="caution">
    <text evidence="7">The sequence shown here is derived from an EMBL/GenBank/DDBJ whole genome shotgun (WGS) entry which is preliminary data.</text>
</comment>
<dbReference type="RefSeq" id="WP_254759159.1">
    <property type="nucleotide sequence ID" value="NZ_JANCLT010000005.1"/>
</dbReference>
<dbReference type="PANTHER" id="PTHR22550">
    <property type="entry name" value="SPORE GERMINATION PROTEIN"/>
    <property type="match status" value="1"/>
</dbReference>
<keyword evidence="6" id="KW-0812">Transmembrane</keyword>
<name>A0AA42BR96_9BACI</name>
<evidence type="ECO:0000256" key="3">
    <source>
        <dbReference type="ARBA" id="ARBA00023136"/>
    </source>
</evidence>
<comment type="similarity">
    <text evidence="2 4">Belongs to the GerABKA family.</text>
</comment>
<evidence type="ECO:0000256" key="5">
    <source>
        <dbReference type="SAM" id="MobiDB-lite"/>
    </source>
</evidence>
<dbReference type="PIRSF" id="PIRSF005690">
    <property type="entry name" value="GerBA"/>
    <property type="match status" value="1"/>
</dbReference>
<dbReference type="EMBL" id="JANCLT010000005">
    <property type="protein sequence ID" value="MCP8969249.1"/>
    <property type="molecule type" value="Genomic_DNA"/>
</dbReference>
<dbReference type="InterPro" id="IPR050768">
    <property type="entry name" value="UPF0353/GerABKA_families"/>
</dbReference>
<dbReference type="InterPro" id="IPR004995">
    <property type="entry name" value="Spore_Ger"/>
</dbReference>
<dbReference type="Pfam" id="PF03323">
    <property type="entry name" value="GerA"/>
    <property type="match status" value="1"/>
</dbReference>
<dbReference type="GO" id="GO:0005886">
    <property type="term" value="C:plasma membrane"/>
    <property type="evidence" value="ECO:0007669"/>
    <property type="project" value="UniProtKB-SubCell"/>
</dbReference>
<sequence length="518" mass="57747">MMSFFKRAHMQTEEESNTDHMLEDTPFSESMHMNIGRIQKAFFYPLNHVLKTKNVVFPSIGREGTILYLEGTVDADTIEEHIIGPIVQSTFPYEQGDAAAVLLQHVLTVMQAEQVSRLQAAVSHLLNGNTLIFLEGCPLALTVPTAGFAGRSVNEPAVENVLRGPKEAFIESAETNRSLIRKMMKNRHLVCEIMKVNQQETKQVSVMYRKDIANPELVAEVKERIAAIESDAVLTLAILEQYIEERPYSLIPSTLMTERPDRACALLQEGHIVLLMDNSPYALVVPITFWTLFHTSEDQFLRWPYGNFIRIIRLLSIFTALLLPSLYIAVSTFHEEMLPTDLVLAISATRERVPFPAFLEVLIMELSFELVREAGIRVPTVIGPTIGIVGALILGQAAVDANIISPILVIIVALTGLSSFAISELSFNFAIRILRFLLLLTASLMGFFGIALLLTCLIAYMVSFESFGIPFLSPMAPHGRSSKDLLVRPPVWKQWLLPFNLQPIAKTKAKRPGGKSDS</sequence>
<dbReference type="GO" id="GO:0009847">
    <property type="term" value="P:spore germination"/>
    <property type="evidence" value="ECO:0007669"/>
    <property type="project" value="UniProtKB-UniRule"/>
</dbReference>
<dbReference type="PANTHER" id="PTHR22550:SF5">
    <property type="entry name" value="LEUCINE ZIPPER PROTEIN 4"/>
    <property type="match status" value="1"/>
</dbReference>
<protein>
    <submittedName>
        <fullName evidence="7">Spore germination protein</fullName>
    </submittedName>
</protein>
<organism evidence="7 8">
    <name type="scientific">Ectobacillus ponti</name>
    <dbReference type="NCBI Taxonomy" id="2961894"/>
    <lineage>
        <taxon>Bacteria</taxon>
        <taxon>Bacillati</taxon>
        <taxon>Bacillota</taxon>
        <taxon>Bacilli</taxon>
        <taxon>Bacillales</taxon>
        <taxon>Bacillaceae</taxon>
        <taxon>Ectobacillus</taxon>
    </lineage>
</organism>
<evidence type="ECO:0000256" key="4">
    <source>
        <dbReference type="PIRNR" id="PIRNR005690"/>
    </source>
</evidence>
<feature type="region of interest" description="Disordered" evidence="5">
    <location>
        <begin position="1"/>
        <end position="20"/>
    </location>
</feature>
<feature type="transmembrane region" description="Helical" evidence="6">
    <location>
        <begin position="311"/>
        <end position="333"/>
    </location>
</feature>
<feature type="transmembrane region" description="Helical" evidence="6">
    <location>
        <begin position="378"/>
        <end position="397"/>
    </location>
</feature>
<evidence type="ECO:0000256" key="1">
    <source>
        <dbReference type="ARBA" id="ARBA00004141"/>
    </source>
</evidence>
<keyword evidence="8" id="KW-1185">Reference proteome</keyword>
<comment type="subcellular location">
    <subcellularLocation>
        <location evidence="4">Cell membrane</location>
    </subcellularLocation>
    <subcellularLocation>
        <location evidence="1">Membrane</location>
        <topology evidence="1">Multi-pass membrane protein</topology>
    </subcellularLocation>
</comment>
<reference evidence="7" key="1">
    <citation type="submission" date="2022-07" db="EMBL/GenBank/DDBJ databases">
        <authorList>
            <person name="Li W.-J."/>
            <person name="Deng Q.-Q."/>
        </authorList>
    </citation>
    <scope>NUCLEOTIDE SEQUENCE</scope>
    <source>
        <strain evidence="7">SYSU M60031</strain>
    </source>
</reference>
<dbReference type="Proteomes" id="UP001156102">
    <property type="component" value="Unassembled WGS sequence"/>
</dbReference>
<evidence type="ECO:0000256" key="6">
    <source>
        <dbReference type="SAM" id="Phobius"/>
    </source>
</evidence>
<proteinExistence type="inferred from homology"/>
<evidence type="ECO:0000313" key="8">
    <source>
        <dbReference type="Proteomes" id="UP001156102"/>
    </source>
</evidence>
<dbReference type="AlphaFoldDB" id="A0AA42BR96"/>
<evidence type="ECO:0000256" key="2">
    <source>
        <dbReference type="ARBA" id="ARBA00005278"/>
    </source>
</evidence>
<feature type="transmembrane region" description="Helical" evidence="6">
    <location>
        <begin position="434"/>
        <end position="462"/>
    </location>
</feature>